<keyword evidence="3" id="KW-1185">Reference proteome</keyword>
<dbReference type="AlphaFoldDB" id="A0A248VZE7"/>
<sequence>MSQQILIGHDFWKLRENVKVPVYWREAQVSNHHVGVAGTSGAGKTHWIRQFVTGMPDDVEIDIFDYHGDIEIEGAKTVMFSEATRYGYNPLVLNTDPHYGGVRRAVNDVIESINSTARQLGGNQEGVLRHLLTDSYMMKGIFSDNPRSWARREASEAEIREMMEARNWSGLREVYPTLSDVIGFAKRKLKALWMGIEDKDNGRAALSAFDEYCRSMAAVNQLRTKLAKSGAKDDEDMERLQKRMETAKAKAFDTHATFLNSLENGREFEEAMKYNSKDVLLSVITRLENLNATGIFNPNPPPFGNARVRRYILKPLAQSEDELKMFVRFRMRAIIREMMQRGESGGKLRRLIVLDESKKFNDEDASNPINVVVNEMRKFGLAILLAGQSPAHFSSDFIKNAGTLLLLNLATADWDEAARKLKIEVKDLKYLKPQETGAVRMLEKGQSASFRQVRF</sequence>
<dbReference type="Gene3D" id="3.40.50.300">
    <property type="entry name" value="P-loop containing nucleotide triphosphate hydrolases"/>
    <property type="match status" value="2"/>
</dbReference>
<gene>
    <name evidence="2" type="ORF">CJU94_40235</name>
</gene>
<organism evidence="2 3">
    <name type="scientific">Paraburkholderia aromaticivorans</name>
    <dbReference type="NCBI Taxonomy" id="2026199"/>
    <lineage>
        <taxon>Bacteria</taxon>
        <taxon>Pseudomonadati</taxon>
        <taxon>Pseudomonadota</taxon>
        <taxon>Betaproteobacteria</taxon>
        <taxon>Burkholderiales</taxon>
        <taxon>Burkholderiaceae</taxon>
        <taxon>Paraburkholderia</taxon>
    </lineage>
</organism>
<keyword evidence="2" id="KW-0614">Plasmid</keyword>
<dbReference type="KEGG" id="parb:CJU94_40235"/>
<dbReference type="Pfam" id="PF01935">
    <property type="entry name" value="DUF87"/>
    <property type="match status" value="1"/>
</dbReference>
<dbReference type="Proteomes" id="UP000215158">
    <property type="component" value="Plasmid pBN4"/>
</dbReference>
<dbReference type="InterPro" id="IPR027417">
    <property type="entry name" value="P-loop_NTPase"/>
</dbReference>
<geneLocation type="plasmid" evidence="2 3">
    <name>pBN4</name>
</geneLocation>
<evidence type="ECO:0000313" key="3">
    <source>
        <dbReference type="Proteomes" id="UP000215158"/>
    </source>
</evidence>
<dbReference type="OrthoDB" id="9806951at2"/>
<evidence type="ECO:0000313" key="2">
    <source>
        <dbReference type="EMBL" id="ASW04388.1"/>
    </source>
</evidence>
<dbReference type="SUPFAM" id="SSF52540">
    <property type="entry name" value="P-loop containing nucleoside triphosphate hydrolases"/>
    <property type="match status" value="1"/>
</dbReference>
<dbReference type="RefSeq" id="WP_007183061.1">
    <property type="nucleotide sequence ID" value="NZ_CP022994.1"/>
</dbReference>
<dbReference type="InterPro" id="IPR002789">
    <property type="entry name" value="HerA_central"/>
</dbReference>
<dbReference type="InterPro" id="IPR051162">
    <property type="entry name" value="T4SS_component"/>
</dbReference>
<proteinExistence type="predicted"/>
<name>A0A248VZE7_9BURK</name>
<evidence type="ECO:0000259" key="1">
    <source>
        <dbReference type="Pfam" id="PF01935"/>
    </source>
</evidence>
<dbReference type="EMBL" id="CP022994">
    <property type="protein sequence ID" value="ASW04388.1"/>
    <property type="molecule type" value="Genomic_DNA"/>
</dbReference>
<reference evidence="2 3" key="1">
    <citation type="submission" date="2017-08" db="EMBL/GenBank/DDBJ databases">
        <title>Identification and genetic characteristics of simultaneous BTEX- and naphthalene-degrading Paraburkholderia sp. BN5 isolated from petroleum-contaminated soil.</title>
        <authorList>
            <person name="Lee Y."/>
            <person name="Jeon C.O."/>
        </authorList>
    </citation>
    <scope>NUCLEOTIDE SEQUENCE [LARGE SCALE GENOMIC DNA]</scope>
    <source>
        <strain evidence="2 3">BN5</strain>
        <plasmid evidence="2 3">pBN4</plasmid>
    </source>
</reference>
<feature type="domain" description="Helicase HerA central" evidence="1">
    <location>
        <begin position="16"/>
        <end position="69"/>
    </location>
</feature>
<dbReference type="PANTHER" id="PTHR30121">
    <property type="entry name" value="UNCHARACTERIZED PROTEIN YJGR-RELATED"/>
    <property type="match status" value="1"/>
</dbReference>
<accession>A0A248VZE7</accession>
<protein>
    <recommendedName>
        <fullName evidence="1">Helicase HerA central domain-containing protein</fullName>
    </recommendedName>
</protein>
<dbReference type="PANTHER" id="PTHR30121:SF6">
    <property type="entry name" value="SLR6007 PROTEIN"/>
    <property type="match status" value="1"/>
</dbReference>